<dbReference type="InterPro" id="IPR001563">
    <property type="entry name" value="Peptidase_S10"/>
</dbReference>
<dbReference type="OrthoDB" id="443318at2759"/>
<evidence type="ECO:0000256" key="5">
    <source>
        <dbReference type="ARBA" id="ARBA00023180"/>
    </source>
</evidence>
<dbReference type="EC" id="3.4.16.-" evidence="6"/>
<keyword evidence="9" id="KW-1185">Reference proteome</keyword>
<keyword evidence="6" id="KW-0732">Signal</keyword>
<keyword evidence="3 6" id="KW-0645">Protease</keyword>
<dbReference type="Pfam" id="PF00450">
    <property type="entry name" value="Peptidase_S10"/>
    <property type="match status" value="1"/>
</dbReference>
<dbReference type="EMBL" id="ADBL01002228">
    <property type="status" value="NOT_ANNOTATED_CDS"/>
    <property type="molecule type" value="Genomic_DNA"/>
</dbReference>
<dbReference type="STRING" id="644358.A0A0C4E916"/>
<evidence type="ECO:0000313" key="9">
    <source>
        <dbReference type="Proteomes" id="UP000011715"/>
    </source>
</evidence>
<comment type="similarity">
    <text evidence="1 6">Belongs to the peptidase S10 family.</text>
</comment>
<dbReference type="GO" id="GO:0006508">
    <property type="term" value="P:proteolysis"/>
    <property type="evidence" value="ECO:0007669"/>
    <property type="project" value="UniProtKB-KW"/>
</dbReference>
<dbReference type="eggNOG" id="KOG1282">
    <property type="taxonomic scope" value="Eukaryota"/>
</dbReference>
<dbReference type="VEuPathDB" id="FungiDB:MAPG_09092"/>
<dbReference type="AlphaFoldDB" id="A0A0C4E916"/>
<dbReference type="MEROPS" id="S10.014"/>
<dbReference type="PRINTS" id="PR00724">
    <property type="entry name" value="CRBOXYPTASEC"/>
</dbReference>
<reference evidence="7" key="1">
    <citation type="submission" date="2010-05" db="EMBL/GenBank/DDBJ databases">
        <title>The Genome Sequence of Magnaporthe poae strain ATCC 64411.</title>
        <authorList>
            <consortium name="The Broad Institute Genome Sequencing Platform"/>
            <consortium name="Broad Institute Genome Sequencing Center for Infectious Disease"/>
            <person name="Ma L.-J."/>
            <person name="Dead R."/>
            <person name="Young S."/>
            <person name="Zeng Q."/>
            <person name="Koehrsen M."/>
            <person name="Alvarado L."/>
            <person name="Berlin A."/>
            <person name="Chapman S.B."/>
            <person name="Chen Z."/>
            <person name="Freedman E."/>
            <person name="Gellesch M."/>
            <person name="Goldberg J."/>
            <person name="Griggs A."/>
            <person name="Gujja S."/>
            <person name="Heilman E.R."/>
            <person name="Heiman D."/>
            <person name="Hepburn T."/>
            <person name="Howarth C."/>
            <person name="Jen D."/>
            <person name="Larson L."/>
            <person name="Mehta T."/>
            <person name="Neiman D."/>
            <person name="Pearson M."/>
            <person name="Roberts A."/>
            <person name="Saif S."/>
            <person name="Shea T."/>
            <person name="Shenoy N."/>
            <person name="Sisk P."/>
            <person name="Stolte C."/>
            <person name="Sykes S."/>
            <person name="Walk T."/>
            <person name="White J."/>
            <person name="Yandava C."/>
            <person name="Haas B."/>
            <person name="Nusbaum C."/>
            <person name="Birren B."/>
        </authorList>
    </citation>
    <scope>NUCLEOTIDE SEQUENCE</scope>
    <source>
        <strain evidence="7">ATCC 64411</strain>
    </source>
</reference>
<dbReference type="PANTHER" id="PTHR11802">
    <property type="entry name" value="SERINE PROTEASE FAMILY S10 SERINE CARBOXYPEPTIDASE"/>
    <property type="match status" value="1"/>
</dbReference>
<reference evidence="7" key="3">
    <citation type="submission" date="2011-03" db="EMBL/GenBank/DDBJ databases">
        <title>Annotation of Magnaporthe poae ATCC 64411.</title>
        <authorList>
            <person name="Ma L.-J."/>
            <person name="Dead R."/>
            <person name="Young S.K."/>
            <person name="Zeng Q."/>
            <person name="Gargeya S."/>
            <person name="Fitzgerald M."/>
            <person name="Haas B."/>
            <person name="Abouelleil A."/>
            <person name="Alvarado L."/>
            <person name="Arachchi H.M."/>
            <person name="Berlin A."/>
            <person name="Brown A."/>
            <person name="Chapman S.B."/>
            <person name="Chen Z."/>
            <person name="Dunbar C."/>
            <person name="Freedman E."/>
            <person name="Gearin G."/>
            <person name="Gellesch M."/>
            <person name="Goldberg J."/>
            <person name="Griggs A."/>
            <person name="Gujja S."/>
            <person name="Heiman D."/>
            <person name="Howarth C."/>
            <person name="Larson L."/>
            <person name="Lui A."/>
            <person name="MacDonald P.J.P."/>
            <person name="Mehta T."/>
            <person name="Montmayeur A."/>
            <person name="Murphy C."/>
            <person name="Neiman D."/>
            <person name="Pearson M."/>
            <person name="Priest M."/>
            <person name="Roberts A."/>
            <person name="Saif S."/>
            <person name="Shea T."/>
            <person name="Shenoy N."/>
            <person name="Sisk P."/>
            <person name="Stolte C."/>
            <person name="Sykes S."/>
            <person name="Yandava C."/>
            <person name="Wortman J."/>
            <person name="Nusbaum C."/>
            <person name="Birren B."/>
        </authorList>
    </citation>
    <scope>NUCLEOTIDE SEQUENCE</scope>
    <source>
        <strain evidence="7">ATCC 64411</strain>
    </source>
</reference>
<evidence type="ECO:0000256" key="4">
    <source>
        <dbReference type="ARBA" id="ARBA00022801"/>
    </source>
</evidence>
<reference evidence="8" key="4">
    <citation type="journal article" date="2015" name="G3 (Bethesda)">
        <title>Genome sequences of three phytopathogenic species of the Magnaporthaceae family of fungi.</title>
        <authorList>
            <person name="Okagaki L.H."/>
            <person name="Nunes C.C."/>
            <person name="Sailsbery J."/>
            <person name="Clay B."/>
            <person name="Brown D."/>
            <person name="John T."/>
            <person name="Oh Y."/>
            <person name="Young N."/>
            <person name="Fitzgerald M."/>
            <person name="Haas B.J."/>
            <person name="Zeng Q."/>
            <person name="Young S."/>
            <person name="Adiconis X."/>
            <person name="Fan L."/>
            <person name="Levin J.Z."/>
            <person name="Mitchell T.K."/>
            <person name="Okubara P.A."/>
            <person name="Farman M.L."/>
            <person name="Kohn L.M."/>
            <person name="Birren B."/>
            <person name="Ma L.-J."/>
            <person name="Dean R.A."/>
        </authorList>
    </citation>
    <scope>NUCLEOTIDE SEQUENCE</scope>
    <source>
        <strain evidence="8">ATCC 64411 / 73-15</strain>
    </source>
</reference>
<protein>
    <recommendedName>
        <fullName evidence="6">Carboxypeptidase</fullName>
        <ecNumber evidence="6">3.4.16.-</ecNumber>
    </recommendedName>
</protein>
<dbReference type="InterPro" id="IPR018202">
    <property type="entry name" value="Ser_caboxypep_ser_AS"/>
</dbReference>
<keyword evidence="2 6" id="KW-0121">Carboxypeptidase</keyword>
<organism evidence="8 9">
    <name type="scientific">Magnaporthiopsis poae (strain ATCC 64411 / 73-15)</name>
    <name type="common">Kentucky bluegrass fungus</name>
    <name type="synonym">Magnaporthe poae</name>
    <dbReference type="NCBI Taxonomy" id="644358"/>
    <lineage>
        <taxon>Eukaryota</taxon>
        <taxon>Fungi</taxon>
        <taxon>Dikarya</taxon>
        <taxon>Ascomycota</taxon>
        <taxon>Pezizomycotina</taxon>
        <taxon>Sordariomycetes</taxon>
        <taxon>Sordariomycetidae</taxon>
        <taxon>Magnaporthales</taxon>
        <taxon>Magnaporthaceae</taxon>
        <taxon>Magnaporthiopsis</taxon>
    </lineage>
</organism>
<feature type="chain" id="PRO_5010893544" description="Carboxypeptidase" evidence="6">
    <location>
        <begin position="20"/>
        <end position="496"/>
    </location>
</feature>
<accession>A0A0C4E916</accession>
<keyword evidence="5" id="KW-0325">Glycoprotein</keyword>
<dbReference type="Gene3D" id="3.40.50.1820">
    <property type="entry name" value="alpha/beta hydrolase"/>
    <property type="match status" value="1"/>
</dbReference>
<dbReference type="GO" id="GO:0004185">
    <property type="term" value="F:serine-type carboxypeptidase activity"/>
    <property type="evidence" value="ECO:0007669"/>
    <property type="project" value="UniProtKB-UniRule"/>
</dbReference>
<evidence type="ECO:0000256" key="1">
    <source>
        <dbReference type="ARBA" id="ARBA00009431"/>
    </source>
</evidence>
<dbReference type="PANTHER" id="PTHR11802:SF479">
    <property type="entry name" value="CARBOXYPEPTIDASE"/>
    <property type="match status" value="1"/>
</dbReference>
<reference evidence="8" key="5">
    <citation type="submission" date="2015-06" db="UniProtKB">
        <authorList>
            <consortium name="EnsemblFungi"/>
        </authorList>
    </citation>
    <scope>IDENTIFICATION</scope>
    <source>
        <strain evidence="8">ATCC 64411</strain>
    </source>
</reference>
<sequence length="496" mass="54785">MFLQSFLSSSALLLGVASAAYKNFVPHAVNRGMMREPGLENKDIEFQAINQHRHDARQTRPSPRFLNANTTKFAVNGTGIPDVDFDAGESYAGILPITDNPQDPNGLFFWFFPSTNPTPEKEIVIWLNGGPGCSSMMGLMQENGPIFWQKGTFKPVRNPWSWTNLTNVVWIEQPVGTGYSPGTPTVKNEQDVASQFLGFWRNFMNTFSMQGYKVFITGESYAGMYCPYIADAMLNTNDTTYYNMSGLMIYDPSIANDGLQEDITVMGLVNAWPGAFPFNDTFLNDIRDRDAKCGFTEFMNQGLSYPPKGPLPSKLPGEGDKRCENMFNDIFKAANVINPCFNIYQITETCPITWDVLGFPTSFVYLPDGANLYFDREDVKKALHAPTSSRWLPCSERDVFVNGTDASDPSALTVLPGVIDRTQNVIIGHGALDMVLIANGTLLAIQNMTWAASFGVDSWAAAGVLGVTHKERGLTYVGVEMAGHMVPQFQPAAAFN</sequence>
<evidence type="ECO:0000313" key="8">
    <source>
        <dbReference type="EnsemblFungi" id="MAPG_09092T0"/>
    </source>
</evidence>
<reference evidence="9" key="2">
    <citation type="submission" date="2010-05" db="EMBL/GenBank/DDBJ databases">
        <title>The genome sequence of Magnaporthe poae strain ATCC 64411.</title>
        <authorList>
            <person name="Ma L.-J."/>
            <person name="Dead R."/>
            <person name="Young S."/>
            <person name="Zeng Q."/>
            <person name="Koehrsen M."/>
            <person name="Alvarado L."/>
            <person name="Berlin A."/>
            <person name="Chapman S.B."/>
            <person name="Chen Z."/>
            <person name="Freedman E."/>
            <person name="Gellesch M."/>
            <person name="Goldberg J."/>
            <person name="Griggs A."/>
            <person name="Gujja S."/>
            <person name="Heilman E.R."/>
            <person name="Heiman D."/>
            <person name="Hepburn T."/>
            <person name="Howarth C."/>
            <person name="Jen D."/>
            <person name="Larson L."/>
            <person name="Mehta T."/>
            <person name="Neiman D."/>
            <person name="Pearson M."/>
            <person name="Roberts A."/>
            <person name="Saif S."/>
            <person name="Shea T."/>
            <person name="Shenoy N."/>
            <person name="Sisk P."/>
            <person name="Stolte C."/>
            <person name="Sykes S."/>
            <person name="Walk T."/>
            <person name="White J."/>
            <person name="Yandava C."/>
            <person name="Haas B."/>
            <person name="Nusbaum C."/>
            <person name="Birren B."/>
        </authorList>
    </citation>
    <scope>NUCLEOTIDE SEQUENCE [LARGE SCALE GENOMIC DNA]</scope>
    <source>
        <strain evidence="9">ATCC 64411 / 73-15</strain>
    </source>
</reference>
<dbReference type="PROSITE" id="PS00131">
    <property type="entry name" value="CARBOXYPEPT_SER_SER"/>
    <property type="match status" value="1"/>
</dbReference>
<dbReference type="Proteomes" id="UP000011715">
    <property type="component" value="Unassembled WGS sequence"/>
</dbReference>
<dbReference type="InterPro" id="IPR029058">
    <property type="entry name" value="AB_hydrolase_fold"/>
</dbReference>
<feature type="signal peptide" evidence="6">
    <location>
        <begin position="1"/>
        <end position="19"/>
    </location>
</feature>
<name>A0A0C4E916_MAGP6</name>
<keyword evidence="4 6" id="KW-0378">Hydrolase</keyword>
<evidence type="ECO:0000256" key="6">
    <source>
        <dbReference type="RuleBase" id="RU361156"/>
    </source>
</evidence>
<gene>
    <name evidence="7" type="ORF">MAPG_09092</name>
</gene>
<evidence type="ECO:0000313" key="7">
    <source>
        <dbReference type="EMBL" id="KLU90126.1"/>
    </source>
</evidence>
<dbReference type="SUPFAM" id="SSF53474">
    <property type="entry name" value="alpha/beta-Hydrolases"/>
    <property type="match status" value="1"/>
</dbReference>
<dbReference type="OMA" id="WSWHRIT"/>
<evidence type="ECO:0000256" key="3">
    <source>
        <dbReference type="ARBA" id="ARBA00022670"/>
    </source>
</evidence>
<dbReference type="EMBL" id="GL876974">
    <property type="protein sequence ID" value="KLU90126.1"/>
    <property type="molecule type" value="Genomic_DNA"/>
</dbReference>
<dbReference type="EnsemblFungi" id="MAPG_09092T0">
    <property type="protein sequence ID" value="MAPG_09092T0"/>
    <property type="gene ID" value="MAPG_09092"/>
</dbReference>
<evidence type="ECO:0000256" key="2">
    <source>
        <dbReference type="ARBA" id="ARBA00022645"/>
    </source>
</evidence>
<proteinExistence type="inferred from homology"/>